<protein>
    <submittedName>
        <fullName evidence="1">Uncharacterized protein</fullName>
    </submittedName>
</protein>
<evidence type="ECO:0000313" key="1">
    <source>
        <dbReference type="EMBL" id="CDW48832.1"/>
    </source>
</evidence>
<dbReference type="EMBL" id="HACA01031471">
    <property type="protein sequence ID" value="CDW48832.1"/>
    <property type="molecule type" value="Transcribed_RNA"/>
</dbReference>
<proteinExistence type="predicted"/>
<sequence length="108" mass="12407">MYEPVAEYRLLSFFNGTGTDTDDSNLTQKICTRLQFGYKQYYSANIIKEICMKKLVNGFSSKLLNPTSTVTDILNDSGYNSIVGALKMWLFLNCYFKVHFLLLTCKFV</sequence>
<organism evidence="1">
    <name type="scientific">Lepeophtheirus salmonis</name>
    <name type="common">Salmon louse</name>
    <name type="synonym">Caligus salmonis</name>
    <dbReference type="NCBI Taxonomy" id="72036"/>
    <lineage>
        <taxon>Eukaryota</taxon>
        <taxon>Metazoa</taxon>
        <taxon>Ecdysozoa</taxon>
        <taxon>Arthropoda</taxon>
        <taxon>Crustacea</taxon>
        <taxon>Multicrustacea</taxon>
        <taxon>Hexanauplia</taxon>
        <taxon>Copepoda</taxon>
        <taxon>Siphonostomatoida</taxon>
        <taxon>Caligidae</taxon>
        <taxon>Lepeophtheirus</taxon>
    </lineage>
</organism>
<name>A0A0K2VF79_LEPSM</name>
<accession>A0A0K2VF79</accession>
<reference evidence="1" key="1">
    <citation type="submission" date="2014-05" db="EMBL/GenBank/DDBJ databases">
        <authorList>
            <person name="Chronopoulou M."/>
        </authorList>
    </citation>
    <scope>NUCLEOTIDE SEQUENCE</scope>
    <source>
        <tissue evidence="1">Whole organism</tissue>
    </source>
</reference>
<dbReference type="AlphaFoldDB" id="A0A0K2VF79"/>